<evidence type="ECO:0000256" key="2">
    <source>
        <dbReference type="ARBA" id="ARBA00022679"/>
    </source>
</evidence>
<dbReference type="RefSeq" id="WP_092614044.1">
    <property type="nucleotide sequence ID" value="NZ_FNCV01000001.1"/>
</dbReference>
<organism evidence="3 4">
    <name type="scientific">Roseospirillum parvum</name>
    <dbReference type="NCBI Taxonomy" id="83401"/>
    <lineage>
        <taxon>Bacteria</taxon>
        <taxon>Pseudomonadati</taxon>
        <taxon>Pseudomonadota</taxon>
        <taxon>Alphaproteobacteria</taxon>
        <taxon>Rhodospirillales</taxon>
        <taxon>Rhodospirillaceae</taxon>
        <taxon>Roseospirillum</taxon>
    </lineage>
</organism>
<dbReference type="PANTHER" id="PTHR30160">
    <property type="entry name" value="TETRAACYLDISACCHARIDE 4'-KINASE-RELATED"/>
    <property type="match status" value="1"/>
</dbReference>
<dbReference type="GO" id="GO:0009244">
    <property type="term" value="P:lipopolysaccharide core region biosynthetic process"/>
    <property type="evidence" value="ECO:0007669"/>
    <property type="project" value="TreeGrafter"/>
</dbReference>
<dbReference type="Pfam" id="PF01075">
    <property type="entry name" value="Glyco_transf_9"/>
    <property type="match status" value="1"/>
</dbReference>
<gene>
    <name evidence="3" type="ORF">SAMN05421742_101172</name>
</gene>
<dbReference type="CDD" id="cd03789">
    <property type="entry name" value="GT9_LPS_heptosyltransferase"/>
    <property type="match status" value="1"/>
</dbReference>
<evidence type="ECO:0000256" key="1">
    <source>
        <dbReference type="ARBA" id="ARBA00022676"/>
    </source>
</evidence>
<keyword evidence="1" id="KW-0328">Glycosyltransferase</keyword>
<dbReference type="SUPFAM" id="SSF53756">
    <property type="entry name" value="UDP-Glycosyltransferase/glycogen phosphorylase"/>
    <property type="match status" value="1"/>
</dbReference>
<keyword evidence="2 3" id="KW-0808">Transferase</keyword>
<dbReference type="AlphaFoldDB" id="A0A1G7U146"/>
<dbReference type="STRING" id="83401.SAMN05421742_101172"/>
<evidence type="ECO:0000313" key="3">
    <source>
        <dbReference type="EMBL" id="SDG41322.1"/>
    </source>
</evidence>
<keyword evidence="4" id="KW-1185">Reference proteome</keyword>
<dbReference type="OrthoDB" id="9797795at2"/>
<dbReference type="Proteomes" id="UP000217076">
    <property type="component" value="Unassembled WGS sequence"/>
</dbReference>
<dbReference type="InterPro" id="IPR002201">
    <property type="entry name" value="Glyco_trans_9"/>
</dbReference>
<dbReference type="EMBL" id="FNCV01000001">
    <property type="protein sequence ID" value="SDG41322.1"/>
    <property type="molecule type" value="Genomic_DNA"/>
</dbReference>
<dbReference type="PANTHER" id="PTHR30160:SF7">
    <property type="entry name" value="ADP-HEPTOSE--LPS HEPTOSYLTRANSFERASE 2"/>
    <property type="match status" value="1"/>
</dbReference>
<sequence length="320" mass="33947">MSRLLFVTSTRIGDAVLSLGVLDRLIAEMDGPRVTVACGPAPATLFRAVPGLTRVIALPKKKRGGHWWDLWRQVATTRWDTVVDLRRSALAWLVPARRRLILPAEVAAPEHRVRHIARLLGSPESPPAPRLWATPEDRAEAARRLPEGPLLALGPTANWPAKVWPAERFAELARRLTGSAGPLPGAPVAVFGGPGEEAQAAPLLAALEGLPVVDLVGRVDLTLAGACLGRAALYVGNDSALMHLAAAAGVPTLGLFGPTREVFYGPWGTRAAVARTDTPFLELFPPGYDWHDGRSLMTSLPVDKAEAAARALLAGPGAAP</sequence>
<dbReference type="GO" id="GO:0008713">
    <property type="term" value="F:ADP-heptose-lipopolysaccharide heptosyltransferase activity"/>
    <property type="evidence" value="ECO:0007669"/>
    <property type="project" value="TreeGrafter"/>
</dbReference>
<proteinExistence type="predicted"/>
<dbReference type="Gene3D" id="3.40.50.2000">
    <property type="entry name" value="Glycogen Phosphorylase B"/>
    <property type="match status" value="2"/>
</dbReference>
<reference evidence="4" key="1">
    <citation type="submission" date="2016-10" db="EMBL/GenBank/DDBJ databases">
        <authorList>
            <person name="Varghese N."/>
            <person name="Submissions S."/>
        </authorList>
    </citation>
    <scope>NUCLEOTIDE SEQUENCE [LARGE SCALE GENOMIC DNA]</scope>
    <source>
        <strain evidence="4">930I</strain>
    </source>
</reference>
<dbReference type="InterPro" id="IPR051199">
    <property type="entry name" value="LPS_LOS_Heptosyltrfase"/>
</dbReference>
<name>A0A1G7U146_9PROT</name>
<dbReference type="GO" id="GO:0005829">
    <property type="term" value="C:cytosol"/>
    <property type="evidence" value="ECO:0007669"/>
    <property type="project" value="TreeGrafter"/>
</dbReference>
<protein>
    <submittedName>
        <fullName evidence="3">ADP-heptose:LPS heptosyltransferase</fullName>
    </submittedName>
</protein>
<accession>A0A1G7U146</accession>
<evidence type="ECO:0000313" key="4">
    <source>
        <dbReference type="Proteomes" id="UP000217076"/>
    </source>
</evidence>